<feature type="region of interest" description="Disordered" evidence="1">
    <location>
        <begin position="117"/>
        <end position="175"/>
    </location>
</feature>
<dbReference type="AlphaFoldDB" id="K1XMH5"/>
<feature type="region of interest" description="Disordered" evidence="1">
    <location>
        <begin position="1"/>
        <end position="43"/>
    </location>
</feature>
<proteinExistence type="predicted"/>
<dbReference type="InParanoid" id="K1XMH5"/>
<name>K1XMH5_MARBU</name>
<dbReference type="OrthoDB" id="10390585at2759"/>
<feature type="region of interest" description="Disordered" evidence="1">
    <location>
        <begin position="318"/>
        <end position="362"/>
    </location>
</feature>
<keyword evidence="3" id="KW-1185">Reference proteome</keyword>
<sequence length="362" mass="39568">MERPKTPSGPLNAGEATHSPSSPPPAPRARGRRRGPASHDQNRWVNIKAGLCGTPLQAAGQEDGSSLTAPHPLVLAYSNAFDDEQDEDIVIKRCRSSSAVQEVPEAHQTFQAGIAGEQIGTQAEQRDNRRGGPYDSLVRSRDRMNMTASTRSDLRGILTGEPQKALQSSSLSRSANSSIFMQGSLPENPSRQEGVSEAQPLHFSDRSFTPLVSPRPVRPSTAFQRVLSYRQEPDFSQASTQNQLAFGVRENTRGDQIMGSASGFGPTPSQSDPFVLPRQQQASFYDEVSPQYGLPSTDQARLQDFSFAGEMDRASRQAAPLYGLSAEHSSEFEGSSSRLRRQSREERSDMDNEDDEEGIDGE</sequence>
<evidence type="ECO:0000313" key="3">
    <source>
        <dbReference type="Proteomes" id="UP000006753"/>
    </source>
</evidence>
<reference evidence="2 3" key="1">
    <citation type="journal article" date="2012" name="BMC Genomics">
        <title>Sequencing the genome of Marssonina brunnea reveals fungus-poplar co-evolution.</title>
        <authorList>
            <person name="Zhu S."/>
            <person name="Cao Y.-Z."/>
            <person name="Jiang C."/>
            <person name="Tan B.-Y."/>
            <person name="Wang Z."/>
            <person name="Feng S."/>
            <person name="Zhang L."/>
            <person name="Su X.-H."/>
            <person name="Brejova B."/>
            <person name="Vinar T."/>
            <person name="Xu M."/>
            <person name="Wang M.-X."/>
            <person name="Zhang S.-G."/>
            <person name="Huang M.-R."/>
            <person name="Wu R."/>
            <person name="Zhou Y."/>
        </authorList>
    </citation>
    <scope>NUCLEOTIDE SEQUENCE [LARGE SCALE GENOMIC DNA]</scope>
    <source>
        <strain evidence="2 3">MB_m1</strain>
    </source>
</reference>
<evidence type="ECO:0000313" key="2">
    <source>
        <dbReference type="EMBL" id="EKD13639.1"/>
    </source>
</evidence>
<feature type="compositionally biased region" description="Basic and acidic residues" evidence="1">
    <location>
        <begin position="124"/>
        <end position="144"/>
    </location>
</feature>
<evidence type="ECO:0000256" key="1">
    <source>
        <dbReference type="SAM" id="MobiDB-lite"/>
    </source>
</evidence>
<gene>
    <name evidence="2" type="ORF">MBM_08357</name>
</gene>
<protein>
    <submittedName>
        <fullName evidence="2">Uncharacterized protein</fullName>
    </submittedName>
</protein>
<dbReference type="KEGG" id="mbe:MBM_08357"/>
<organism evidence="2 3">
    <name type="scientific">Marssonina brunnea f. sp. multigermtubi (strain MB_m1)</name>
    <name type="common">Marssonina leaf spot fungus</name>
    <dbReference type="NCBI Taxonomy" id="1072389"/>
    <lineage>
        <taxon>Eukaryota</taxon>
        <taxon>Fungi</taxon>
        <taxon>Dikarya</taxon>
        <taxon>Ascomycota</taxon>
        <taxon>Pezizomycotina</taxon>
        <taxon>Leotiomycetes</taxon>
        <taxon>Helotiales</taxon>
        <taxon>Drepanopezizaceae</taxon>
        <taxon>Drepanopeziza</taxon>
    </lineage>
</organism>
<dbReference type="Proteomes" id="UP000006753">
    <property type="component" value="Unassembled WGS sequence"/>
</dbReference>
<dbReference type="EMBL" id="JH921449">
    <property type="protein sequence ID" value="EKD13639.1"/>
    <property type="molecule type" value="Genomic_DNA"/>
</dbReference>
<feature type="region of interest" description="Disordered" evidence="1">
    <location>
        <begin position="255"/>
        <end position="274"/>
    </location>
</feature>
<feature type="compositionally biased region" description="Acidic residues" evidence="1">
    <location>
        <begin position="351"/>
        <end position="362"/>
    </location>
</feature>
<accession>K1XMH5</accession>
<dbReference type="HOGENOM" id="CLU_765210_0_0_1"/>